<keyword evidence="2" id="KW-1185">Reference proteome</keyword>
<name>A0ABW0QGI4_9BURK</name>
<protein>
    <submittedName>
        <fullName evidence="1">DUF1566 domain-containing protein</fullName>
    </submittedName>
</protein>
<comment type="caution">
    <text evidence="1">The sequence shown here is derived from an EMBL/GenBank/DDBJ whole genome shotgun (WGS) entry which is preliminary data.</text>
</comment>
<proteinExistence type="predicted"/>
<accession>A0ABW0QGI4</accession>
<dbReference type="RefSeq" id="WP_068832020.1">
    <property type="nucleotide sequence ID" value="NZ_JBHSMX010000066.1"/>
</dbReference>
<organism evidence="1 2">
    <name type="scientific">Polaromonas jejuensis</name>
    <dbReference type="NCBI Taxonomy" id="457502"/>
    <lineage>
        <taxon>Bacteria</taxon>
        <taxon>Pseudomonadati</taxon>
        <taxon>Pseudomonadota</taxon>
        <taxon>Betaproteobacteria</taxon>
        <taxon>Burkholderiales</taxon>
        <taxon>Comamonadaceae</taxon>
        <taxon>Polaromonas</taxon>
    </lineage>
</organism>
<gene>
    <name evidence="1" type="ORF">ACFPP7_24550</name>
</gene>
<evidence type="ECO:0000313" key="1">
    <source>
        <dbReference type="EMBL" id="MFC5524054.1"/>
    </source>
</evidence>
<reference evidence="2" key="1">
    <citation type="journal article" date="2019" name="Int. J. Syst. Evol. Microbiol.">
        <title>The Global Catalogue of Microorganisms (GCM) 10K type strain sequencing project: providing services to taxonomists for standard genome sequencing and annotation.</title>
        <authorList>
            <consortium name="The Broad Institute Genomics Platform"/>
            <consortium name="The Broad Institute Genome Sequencing Center for Infectious Disease"/>
            <person name="Wu L."/>
            <person name="Ma J."/>
        </authorList>
    </citation>
    <scope>NUCLEOTIDE SEQUENCE [LARGE SCALE GENOMIC DNA]</scope>
    <source>
        <strain evidence="2">CGMCC 4.7277</strain>
    </source>
</reference>
<dbReference type="Proteomes" id="UP001596084">
    <property type="component" value="Unassembled WGS sequence"/>
</dbReference>
<sequence length="198" mass="21647">MQLHITNATIHLSLPSDAAPQGLDFPAVFRQAAEPAAPSSTLPPPAHGDYWPGQGGRYICTLPELLGVPARHLIASEHEVESLEFGPSLDVPGARSQLDGPANTAALLATGQDHPAAKWADAYTADGHTDFYLPSRLDLVMAHICAPQLFQKSGWYWSSTQTSRDGAFVQDFEGGYSYWDLKDNEHRVRAFRWVHLSA</sequence>
<evidence type="ECO:0000313" key="2">
    <source>
        <dbReference type="Proteomes" id="UP001596084"/>
    </source>
</evidence>
<dbReference type="EMBL" id="JBHSMX010000066">
    <property type="protein sequence ID" value="MFC5524054.1"/>
    <property type="molecule type" value="Genomic_DNA"/>
</dbReference>